<dbReference type="Proteomes" id="UP000243459">
    <property type="component" value="Chromosome 7"/>
</dbReference>
<sequence length="90" mass="9609">MGVDTGHGGATGDVRARHADHGARRRARSSDSSLAGATMVIPKSDDEARASDFEYFHRLSMSVRIALSGNAIGGDDILFKYSILRSKGMV</sequence>
<keyword evidence="3" id="KW-1185">Reference proteome</keyword>
<name>A0A5P1ECD3_ASPOF</name>
<evidence type="ECO:0000313" key="2">
    <source>
        <dbReference type="EMBL" id="ONK63474.1"/>
    </source>
</evidence>
<protein>
    <submittedName>
        <fullName evidence="2">Uncharacterized protein</fullName>
    </submittedName>
</protein>
<proteinExistence type="predicted"/>
<dbReference type="AlphaFoldDB" id="A0A5P1ECD3"/>
<evidence type="ECO:0000256" key="1">
    <source>
        <dbReference type="SAM" id="MobiDB-lite"/>
    </source>
</evidence>
<dbReference type="Gramene" id="ONK63474">
    <property type="protein sequence ID" value="ONK63474"/>
    <property type="gene ID" value="A4U43_C07F15520"/>
</dbReference>
<feature type="compositionally biased region" description="Gly residues" evidence="1">
    <location>
        <begin position="1"/>
        <end position="11"/>
    </location>
</feature>
<organism evidence="2 3">
    <name type="scientific">Asparagus officinalis</name>
    <name type="common">Garden asparagus</name>
    <dbReference type="NCBI Taxonomy" id="4686"/>
    <lineage>
        <taxon>Eukaryota</taxon>
        <taxon>Viridiplantae</taxon>
        <taxon>Streptophyta</taxon>
        <taxon>Embryophyta</taxon>
        <taxon>Tracheophyta</taxon>
        <taxon>Spermatophyta</taxon>
        <taxon>Magnoliopsida</taxon>
        <taxon>Liliopsida</taxon>
        <taxon>Asparagales</taxon>
        <taxon>Asparagaceae</taxon>
        <taxon>Asparagoideae</taxon>
        <taxon>Asparagus</taxon>
    </lineage>
</organism>
<accession>A0A5P1ECD3</accession>
<evidence type="ECO:0000313" key="3">
    <source>
        <dbReference type="Proteomes" id="UP000243459"/>
    </source>
</evidence>
<feature type="region of interest" description="Disordered" evidence="1">
    <location>
        <begin position="1"/>
        <end position="40"/>
    </location>
</feature>
<reference evidence="3" key="1">
    <citation type="journal article" date="2017" name="Nat. Commun.">
        <title>The asparagus genome sheds light on the origin and evolution of a young Y chromosome.</title>
        <authorList>
            <person name="Harkess A."/>
            <person name="Zhou J."/>
            <person name="Xu C."/>
            <person name="Bowers J.E."/>
            <person name="Van der Hulst R."/>
            <person name="Ayyampalayam S."/>
            <person name="Mercati F."/>
            <person name="Riccardi P."/>
            <person name="McKain M.R."/>
            <person name="Kakrana A."/>
            <person name="Tang H."/>
            <person name="Ray J."/>
            <person name="Groenendijk J."/>
            <person name="Arikit S."/>
            <person name="Mathioni S.M."/>
            <person name="Nakano M."/>
            <person name="Shan H."/>
            <person name="Telgmann-Rauber A."/>
            <person name="Kanno A."/>
            <person name="Yue Z."/>
            <person name="Chen H."/>
            <person name="Li W."/>
            <person name="Chen Y."/>
            <person name="Xu X."/>
            <person name="Zhang Y."/>
            <person name="Luo S."/>
            <person name="Chen H."/>
            <person name="Gao J."/>
            <person name="Mao Z."/>
            <person name="Pires J.C."/>
            <person name="Luo M."/>
            <person name="Kudrna D."/>
            <person name="Wing R.A."/>
            <person name="Meyers B.C."/>
            <person name="Yi K."/>
            <person name="Kong H."/>
            <person name="Lavrijsen P."/>
            <person name="Sunseri F."/>
            <person name="Falavigna A."/>
            <person name="Ye Y."/>
            <person name="Leebens-Mack J.H."/>
            <person name="Chen G."/>
        </authorList>
    </citation>
    <scope>NUCLEOTIDE SEQUENCE [LARGE SCALE GENOMIC DNA]</scope>
    <source>
        <strain evidence="3">cv. DH0086</strain>
    </source>
</reference>
<gene>
    <name evidence="2" type="ORF">A4U43_C07F15520</name>
</gene>
<dbReference type="EMBL" id="CM007387">
    <property type="protein sequence ID" value="ONK63474.1"/>
    <property type="molecule type" value="Genomic_DNA"/>
</dbReference>